<gene>
    <name evidence="1" type="ORF">FJTKL_04213</name>
</gene>
<dbReference type="Proteomes" id="UP001600888">
    <property type="component" value="Unassembled WGS sequence"/>
</dbReference>
<protein>
    <submittedName>
        <fullName evidence="1">Uncharacterized protein</fullName>
    </submittedName>
</protein>
<dbReference type="EMBL" id="JBAWTH010000179">
    <property type="protein sequence ID" value="KAL2273594.1"/>
    <property type="molecule type" value="Genomic_DNA"/>
</dbReference>
<sequence length="75" mass="8566">MASSVSIKPRNHTIILDLKHPVNTQTQEQPSYHTTRNKWMPRYGNFAQANRLSTHFGQSHIDGYYLRILTTAAGP</sequence>
<comment type="caution">
    <text evidence="1">The sequence shown here is derived from an EMBL/GenBank/DDBJ whole genome shotgun (WGS) entry which is preliminary data.</text>
</comment>
<name>A0ABR4DT90_9PEZI</name>
<proteinExistence type="predicted"/>
<accession>A0ABR4DT90</accession>
<reference evidence="1 2" key="1">
    <citation type="submission" date="2024-03" db="EMBL/GenBank/DDBJ databases">
        <title>A high-quality draft genome sequence of Diaporthe vaccinii, a causative agent of upright dieback and viscid rot disease in cranberry plants.</title>
        <authorList>
            <person name="Sarrasin M."/>
            <person name="Lang B.F."/>
            <person name="Burger G."/>
        </authorList>
    </citation>
    <scope>NUCLEOTIDE SEQUENCE [LARGE SCALE GENOMIC DNA]</scope>
    <source>
        <strain evidence="1 2">IS7</strain>
    </source>
</reference>
<organism evidence="1 2">
    <name type="scientific">Diaporthe vaccinii</name>
    <dbReference type="NCBI Taxonomy" id="105482"/>
    <lineage>
        <taxon>Eukaryota</taxon>
        <taxon>Fungi</taxon>
        <taxon>Dikarya</taxon>
        <taxon>Ascomycota</taxon>
        <taxon>Pezizomycotina</taxon>
        <taxon>Sordariomycetes</taxon>
        <taxon>Sordariomycetidae</taxon>
        <taxon>Diaporthales</taxon>
        <taxon>Diaporthaceae</taxon>
        <taxon>Diaporthe</taxon>
        <taxon>Diaporthe eres species complex</taxon>
    </lineage>
</organism>
<evidence type="ECO:0000313" key="2">
    <source>
        <dbReference type="Proteomes" id="UP001600888"/>
    </source>
</evidence>
<keyword evidence="2" id="KW-1185">Reference proteome</keyword>
<evidence type="ECO:0000313" key="1">
    <source>
        <dbReference type="EMBL" id="KAL2273594.1"/>
    </source>
</evidence>